<keyword evidence="2" id="KW-0732">Signal</keyword>
<feature type="chain" id="PRO_5013159043" description="GPR180/TMEM145 transmembrane domain-containing protein" evidence="2">
    <location>
        <begin position="18"/>
        <end position="409"/>
    </location>
</feature>
<keyword evidence="1" id="KW-0472">Membrane</keyword>
<dbReference type="GO" id="GO:0007186">
    <property type="term" value="P:G protein-coupled receptor signaling pathway"/>
    <property type="evidence" value="ECO:0007669"/>
    <property type="project" value="InterPro"/>
</dbReference>
<dbReference type="GO" id="GO:0019236">
    <property type="term" value="P:response to pheromone"/>
    <property type="evidence" value="ECO:0007669"/>
    <property type="project" value="InterPro"/>
</dbReference>
<dbReference type="Proteomes" id="UP000187209">
    <property type="component" value="Unassembled WGS sequence"/>
</dbReference>
<evidence type="ECO:0000313" key="4">
    <source>
        <dbReference type="EMBL" id="OMJ79236.1"/>
    </source>
</evidence>
<dbReference type="PANTHER" id="PTHR23252:SF24">
    <property type="entry name" value="TRANSMEMBRANE PROTEIN 145"/>
    <property type="match status" value="1"/>
</dbReference>
<feature type="transmembrane region" description="Helical" evidence="1">
    <location>
        <begin position="190"/>
        <end position="211"/>
    </location>
</feature>
<feature type="transmembrane region" description="Helical" evidence="1">
    <location>
        <begin position="263"/>
        <end position="285"/>
    </location>
</feature>
<feature type="transmembrane region" description="Helical" evidence="1">
    <location>
        <begin position="336"/>
        <end position="359"/>
    </location>
</feature>
<evidence type="ECO:0000259" key="3">
    <source>
        <dbReference type="Pfam" id="PF10192"/>
    </source>
</evidence>
<sequence>MLLVFLAVAALGKNIDSYVILTDSEPWQALTNFGLDVGTGNYTFKARLSIPLQNRELSPTVSLALYLGVEWDENLLSLSCQDRVKQAKKVFKIPLYGNAEWSVPIEGKLTQKRRPHVWYFVLADCDRVLGNKKIKYEFSIMNPELSHFSVEMQGLKNIYGFLIALLVFGLGRNVYKLIKFLKNEEEVQGPVIWVNISIFFQILGVIFYYVHLLAYENDGEGISVFEFFGEAFTIISNLSITSLLILIAGGWTLTYNEFPIPELYIPAIFLLTFAHLFMAGFNFIHEQEKYSFTRYEGTSGLVITIIRILLYVWFIYNLNNTSKSREFKRNNFVLRFGLGSSLYFLSVPLLVIGSGIFPPHMREKIMVIGANFTQAGAFYFLYMIFTGRGDYYKLSSVINMLPGARQHTY</sequence>
<dbReference type="PANTHER" id="PTHR23252">
    <property type="entry name" value="INTIMAL THICKNESS RECEPTOR-RELATED"/>
    <property type="match status" value="1"/>
</dbReference>
<evidence type="ECO:0000313" key="5">
    <source>
        <dbReference type="Proteomes" id="UP000187209"/>
    </source>
</evidence>
<keyword evidence="5" id="KW-1185">Reference proteome</keyword>
<dbReference type="Pfam" id="PF10192">
    <property type="entry name" value="GPR180-TMEM145_TM"/>
    <property type="match status" value="1"/>
</dbReference>
<feature type="transmembrane region" description="Helical" evidence="1">
    <location>
        <begin position="365"/>
        <end position="385"/>
    </location>
</feature>
<reference evidence="4 5" key="1">
    <citation type="submission" date="2016-11" db="EMBL/GenBank/DDBJ databases">
        <title>The macronuclear genome of Stentor coeruleus: a giant cell with tiny introns.</title>
        <authorList>
            <person name="Slabodnick M."/>
            <person name="Ruby J.G."/>
            <person name="Reiff S.B."/>
            <person name="Swart E.C."/>
            <person name="Gosai S."/>
            <person name="Prabakaran S."/>
            <person name="Witkowska E."/>
            <person name="Larue G.E."/>
            <person name="Fisher S."/>
            <person name="Freeman R.M."/>
            <person name="Gunawardena J."/>
            <person name="Chu W."/>
            <person name="Stover N.A."/>
            <person name="Gregory B.D."/>
            <person name="Nowacki M."/>
            <person name="Derisi J."/>
            <person name="Roy S.W."/>
            <person name="Marshall W.F."/>
            <person name="Sood P."/>
        </authorList>
    </citation>
    <scope>NUCLEOTIDE SEQUENCE [LARGE SCALE GENOMIC DNA]</scope>
    <source>
        <strain evidence="4">WM001</strain>
    </source>
</reference>
<accession>A0A1R2BR70</accession>
<dbReference type="AlphaFoldDB" id="A0A1R2BR70"/>
<protein>
    <recommendedName>
        <fullName evidence="3">GPR180/TMEM145 transmembrane domain-containing protein</fullName>
    </recommendedName>
</protein>
<proteinExistence type="predicted"/>
<evidence type="ECO:0000256" key="2">
    <source>
        <dbReference type="SAM" id="SignalP"/>
    </source>
</evidence>
<feature type="signal peptide" evidence="2">
    <location>
        <begin position="1"/>
        <end position="17"/>
    </location>
</feature>
<dbReference type="EMBL" id="MPUH01000481">
    <property type="protein sequence ID" value="OMJ79236.1"/>
    <property type="molecule type" value="Genomic_DNA"/>
</dbReference>
<keyword evidence="1" id="KW-0812">Transmembrane</keyword>
<feature type="transmembrane region" description="Helical" evidence="1">
    <location>
        <begin position="158"/>
        <end position="178"/>
    </location>
</feature>
<evidence type="ECO:0000256" key="1">
    <source>
        <dbReference type="SAM" id="Phobius"/>
    </source>
</evidence>
<gene>
    <name evidence="4" type="ORF">SteCoe_20788</name>
</gene>
<comment type="caution">
    <text evidence="4">The sequence shown here is derived from an EMBL/GenBank/DDBJ whole genome shotgun (WGS) entry which is preliminary data.</text>
</comment>
<name>A0A1R2BR70_9CILI</name>
<feature type="transmembrane region" description="Helical" evidence="1">
    <location>
        <begin position="297"/>
        <end position="316"/>
    </location>
</feature>
<organism evidence="4 5">
    <name type="scientific">Stentor coeruleus</name>
    <dbReference type="NCBI Taxonomy" id="5963"/>
    <lineage>
        <taxon>Eukaryota</taxon>
        <taxon>Sar</taxon>
        <taxon>Alveolata</taxon>
        <taxon>Ciliophora</taxon>
        <taxon>Postciliodesmatophora</taxon>
        <taxon>Heterotrichea</taxon>
        <taxon>Heterotrichida</taxon>
        <taxon>Stentoridae</taxon>
        <taxon>Stentor</taxon>
    </lineage>
</organism>
<dbReference type="InterPro" id="IPR047831">
    <property type="entry name" value="GPR180/TMEM145"/>
</dbReference>
<keyword evidence="1" id="KW-1133">Transmembrane helix</keyword>
<dbReference type="OrthoDB" id="429400at2759"/>
<dbReference type="InterPro" id="IPR019336">
    <property type="entry name" value="GPR180/TMEM145_TM"/>
</dbReference>
<feature type="transmembrane region" description="Helical" evidence="1">
    <location>
        <begin position="231"/>
        <end position="251"/>
    </location>
</feature>
<feature type="domain" description="GPR180/TMEM145 transmembrane" evidence="3">
    <location>
        <begin position="168"/>
        <end position="381"/>
    </location>
</feature>